<comment type="caution">
    <text evidence="5">The sequence shown here is derived from an EMBL/GenBank/DDBJ whole genome shotgun (WGS) entry which is preliminary data.</text>
</comment>
<dbReference type="InterPro" id="IPR011711">
    <property type="entry name" value="GntR_C"/>
</dbReference>
<evidence type="ECO:0000313" key="5">
    <source>
        <dbReference type="EMBL" id="TKI04684.1"/>
    </source>
</evidence>
<dbReference type="InterPro" id="IPR000524">
    <property type="entry name" value="Tscrpt_reg_HTH_GntR"/>
</dbReference>
<keyword evidence="3" id="KW-0804">Transcription</keyword>
<dbReference type="InterPro" id="IPR008920">
    <property type="entry name" value="TF_FadR/GntR_C"/>
</dbReference>
<dbReference type="EMBL" id="SZPQ01000026">
    <property type="protein sequence ID" value="TKI04684.1"/>
    <property type="molecule type" value="Genomic_DNA"/>
</dbReference>
<dbReference type="PANTHER" id="PTHR43537">
    <property type="entry name" value="TRANSCRIPTIONAL REGULATOR, GNTR FAMILY"/>
    <property type="match status" value="1"/>
</dbReference>
<keyword evidence="1" id="KW-0805">Transcription regulation</keyword>
<evidence type="ECO:0000256" key="1">
    <source>
        <dbReference type="ARBA" id="ARBA00023015"/>
    </source>
</evidence>
<dbReference type="SUPFAM" id="SSF46785">
    <property type="entry name" value="Winged helix' DNA-binding domain"/>
    <property type="match status" value="1"/>
</dbReference>
<dbReference type="PROSITE" id="PS50949">
    <property type="entry name" value="HTH_GNTR"/>
    <property type="match status" value="1"/>
</dbReference>
<dbReference type="Proteomes" id="UP000305202">
    <property type="component" value="Unassembled WGS sequence"/>
</dbReference>
<keyword evidence="2" id="KW-0238">DNA-binding</keyword>
<dbReference type="Pfam" id="PF07729">
    <property type="entry name" value="FCD"/>
    <property type="match status" value="1"/>
</dbReference>
<evidence type="ECO:0000256" key="2">
    <source>
        <dbReference type="ARBA" id="ARBA00023125"/>
    </source>
</evidence>
<reference evidence="5 6" key="1">
    <citation type="submission" date="2019-04" db="EMBL/GenBank/DDBJ databases">
        <authorList>
            <person name="Li M."/>
            <person name="Gao C."/>
        </authorList>
    </citation>
    <scope>NUCLEOTIDE SEQUENCE [LARGE SCALE GENOMIC DNA]</scope>
    <source>
        <strain evidence="5 6">BGMRC 2031</strain>
    </source>
</reference>
<evidence type="ECO:0000313" key="6">
    <source>
        <dbReference type="Proteomes" id="UP000305202"/>
    </source>
</evidence>
<dbReference type="InterPro" id="IPR036388">
    <property type="entry name" value="WH-like_DNA-bd_sf"/>
</dbReference>
<dbReference type="RefSeq" id="WP_136991388.1">
    <property type="nucleotide sequence ID" value="NZ_SZPQ01000026.1"/>
</dbReference>
<dbReference type="SUPFAM" id="SSF48008">
    <property type="entry name" value="GntR ligand-binding domain-like"/>
    <property type="match status" value="1"/>
</dbReference>
<protein>
    <submittedName>
        <fullName evidence="5">GntR family transcriptional regulator</fullName>
    </submittedName>
</protein>
<dbReference type="Pfam" id="PF00392">
    <property type="entry name" value="GntR"/>
    <property type="match status" value="1"/>
</dbReference>
<evidence type="ECO:0000259" key="4">
    <source>
        <dbReference type="PROSITE" id="PS50949"/>
    </source>
</evidence>
<dbReference type="SMART" id="SM00345">
    <property type="entry name" value="HTH_GNTR"/>
    <property type="match status" value="1"/>
</dbReference>
<dbReference type="Gene3D" id="1.20.120.530">
    <property type="entry name" value="GntR ligand-binding domain-like"/>
    <property type="match status" value="1"/>
</dbReference>
<organism evidence="5 6">
    <name type="scientific">Martelella alba</name>
    <dbReference type="NCBI Taxonomy" id="2590451"/>
    <lineage>
        <taxon>Bacteria</taxon>
        <taxon>Pseudomonadati</taxon>
        <taxon>Pseudomonadota</taxon>
        <taxon>Alphaproteobacteria</taxon>
        <taxon>Hyphomicrobiales</taxon>
        <taxon>Aurantimonadaceae</taxon>
        <taxon>Martelella</taxon>
    </lineage>
</organism>
<name>A0ABY2SHB6_9HYPH</name>
<gene>
    <name evidence="5" type="ORF">FCN80_17130</name>
</gene>
<dbReference type="CDD" id="cd07377">
    <property type="entry name" value="WHTH_GntR"/>
    <property type="match status" value="1"/>
</dbReference>
<keyword evidence="6" id="KW-1185">Reference proteome</keyword>
<proteinExistence type="predicted"/>
<evidence type="ECO:0000256" key="3">
    <source>
        <dbReference type="ARBA" id="ARBA00023163"/>
    </source>
</evidence>
<feature type="domain" description="HTH gntR-type" evidence="4">
    <location>
        <begin position="8"/>
        <end position="75"/>
    </location>
</feature>
<dbReference type="InterPro" id="IPR036390">
    <property type="entry name" value="WH_DNA-bd_sf"/>
</dbReference>
<accession>A0ABY2SHB6</accession>
<sequence>MKVLKEGKSLNETIYSRLRELILTGQLMPGHKLKITELAQRFGVSLNVVREALNRLTGEFLVDIAPQQGFSVRGLNGAELIDLTEQRITLESIALRKSIATQDVEWQARVVAAHHRLVHTPQTLPEAPDRLNPEWHSRHEDFNFVMMENCGSNWLFLMVKQLAEAFAIYQRVLLPATIGTGESSSEHNDLLHAILNGHSDKAVQILSSHLVHTRDVMLNALEPAVEPTLKPSFMH</sequence>
<dbReference type="Gene3D" id="1.10.10.10">
    <property type="entry name" value="Winged helix-like DNA-binding domain superfamily/Winged helix DNA-binding domain"/>
    <property type="match status" value="1"/>
</dbReference>
<dbReference type="SMART" id="SM00895">
    <property type="entry name" value="FCD"/>
    <property type="match status" value="1"/>
</dbReference>
<dbReference type="PANTHER" id="PTHR43537:SF24">
    <property type="entry name" value="GLUCONATE OPERON TRANSCRIPTIONAL REPRESSOR"/>
    <property type="match status" value="1"/>
</dbReference>